<dbReference type="RefSeq" id="WP_146008411.1">
    <property type="nucleotide sequence ID" value="NZ_CP142381.1"/>
</dbReference>
<feature type="transmembrane region" description="Helical" evidence="2">
    <location>
        <begin position="47"/>
        <end position="64"/>
    </location>
</feature>
<sequence length="209" mass="23560">MTKEYELEKLAKQQEYALQLEETKWKYKQKELAYVEAGNHMRALNQLMWQVPSIAMAITGGLWYGAANLQVAEPRAWVFAFAIVADVMTIITLHRLRKLIQRELEKQATFESISLPKSKNIVVWCWTIVLFSAATTGFFGALNSDKFNARPNPTVIQLVTDKQQQTAEKAQRRPQASEPALHSSRPTGTKKDNATSSPPTSSPVVRKSP</sequence>
<feature type="transmembrane region" description="Helical" evidence="2">
    <location>
        <begin position="121"/>
        <end position="142"/>
    </location>
</feature>
<organism evidence="3 4">
    <name type="scientific">Chromobacterium subtsugae</name>
    <dbReference type="NCBI Taxonomy" id="251747"/>
    <lineage>
        <taxon>Bacteria</taxon>
        <taxon>Pseudomonadati</taxon>
        <taxon>Pseudomonadota</taxon>
        <taxon>Betaproteobacteria</taxon>
        <taxon>Neisseriales</taxon>
        <taxon>Chromobacteriaceae</taxon>
        <taxon>Chromobacterium</taxon>
    </lineage>
</organism>
<comment type="caution">
    <text evidence="3">The sequence shown here is derived from an EMBL/GenBank/DDBJ whole genome shotgun (WGS) entry which is preliminary data.</text>
</comment>
<reference evidence="3 4" key="1">
    <citation type="submission" date="2021-05" db="EMBL/GenBank/DDBJ databases">
        <title>Draft Whole Genome Sequencing Of Biosensor Chromobacterium violaceum Strain CV026 Reveals A Regulatory RNA In Chromobacterium violaceum Phenotype Regulatory Network.</title>
        <authorList>
            <person name="Hong K.W."/>
            <person name="Chan K.G."/>
            <person name="Chang C.-Y."/>
        </authorList>
    </citation>
    <scope>NUCLEOTIDE SEQUENCE [LARGE SCALE GENOMIC DNA]</scope>
    <source>
        <strain evidence="3 4">ATCC 31532</strain>
    </source>
</reference>
<gene>
    <name evidence="3" type="ORF">KIF53_01390</name>
</gene>
<keyword evidence="4" id="KW-1185">Reference proteome</keyword>
<evidence type="ECO:0000256" key="1">
    <source>
        <dbReference type="SAM" id="MobiDB-lite"/>
    </source>
</evidence>
<dbReference type="EMBL" id="JAHDTB010000001">
    <property type="protein sequence ID" value="MBW8286290.1"/>
    <property type="molecule type" value="Genomic_DNA"/>
</dbReference>
<feature type="region of interest" description="Disordered" evidence="1">
    <location>
        <begin position="161"/>
        <end position="209"/>
    </location>
</feature>
<dbReference type="Proteomes" id="UP000711178">
    <property type="component" value="Unassembled WGS sequence"/>
</dbReference>
<keyword evidence="2" id="KW-1133">Transmembrane helix</keyword>
<proteinExistence type="predicted"/>
<accession>A0ABS7F872</accession>
<protein>
    <recommendedName>
        <fullName evidence="5">DUF4231 domain-containing protein</fullName>
    </recommendedName>
</protein>
<keyword evidence="2" id="KW-0812">Transmembrane</keyword>
<keyword evidence="2" id="KW-0472">Membrane</keyword>
<feature type="transmembrane region" description="Helical" evidence="2">
    <location>
        <begin position="76"/>
        <end position="96"/>
    </location>
</feature>
<evidence type="ECO:0008006" key="5">
    <source>
        <dbReference type="Google" id="ProtNLM"/>
    </source>
</evidence>
<name>A0ABS7F872_9NEIS</name>
<evidence type="ECO:0000313" key="4">
    <source>
        <dbReference type="Proteomes" id="UP000711178"/>
    </source>
</evidence>
<evidence type="ECO:0000313" key="3">
    <source>
        <dbReference type="EMBL" id="MBW8286290.1"/>
    </source>
</evidence>
<evidence type="ECO:0000256" key="2">
    <source>
        <dbReference type="SAM" id="Phobius"/>
    </source>
</evidence>
<dbReference type="GeneID" id="89683477"/>